<dbReference type="EMBL" id="NIDE01000004">
    <property type="protein sequence ID" value="OWK43590.1"/>
    <property type="molecule type" value="Genomic_DNA"/>
</dbReference>
<gene>
    <name evidence="4" type="ORF">FRUB_03189</name>
</gene>
<dbReference type="PROSITE" id="PS51682">
    <property type="entry name" value="SAM_OMT_I"/>
    <property type="match status" value="1"/>
</dbReference>
<keyword evidence="3" id="KW-0949">S-adenosyl-L-methionine</keyword>
<dbReference type="RefSeq" id="WP_088254407.1">
    <property type="nucleotide sequence ID" value="NZ_NIDE01000004.1"/>
</dbReference>
<dbReference type="SUPFAM" id="SSF53335">
    <property type="entry name" value="S-adenosyl-L-methionine-dependent methyltransferases"/>
    <property type="match status" value="1"/>
</dbReference>
<reference evidence="5" key="1">
    <citation type="submission" date="2017-06" db="EMBL/GenBank/DDBJ databases">
        <title>Genome analysis of Fimbriiglobus ruber SP5, the first member of the order Planctomycetales with confirmed chitinolytic capability.</title>
        <authorList>
            <person name="Ravin N.V."/>
            <person name="Rakitin A.L."/>
            <person name="Ivanova A.A."/>
            <person name="Beletsky A.V."/>
            <person name="Kulichevskaya I.S."/>
            <person name="Mardanov A.V."/>
            <person name="Dedysh S.N."/>
        </authorList>
    </citation>
    <scope>NUCLEOTIDE SEQUENCE [LARGE SCALE GENOMIC DNA]</scope>
    <source>
        <strain evidence="5">SP5</strain>
    </source>
</reference>
<evidence type="ECO:0000313" key="5">
    <source>
        <dbReference type="Proteomes" id="UP000214646"/>
    </source>
</evidence>
<evidence type="ECO:0000313" key="4">
    <source>
        <dbReference type="EMBL" id="OWK43590.1"/>
    </source>
</evidence>
<dbReference type="PANTHER" id="PTHR10509">
    <property type="entry name" value="O-METHYLTRANSFERASE-RELATED"/>
    <property type="match status" value="1"/>
</dbReference>
<evidence type="ECO:0000256" key="3">
    <source>
        <dbReference type="ARBA" id="ARBA00022691"/>
    </source>
</evidence>
<dbReference type="InterPro" id="IPR002935">
    <property type="entry name" value="SAM_O-MeTrfase"/>
</dbReference>
<name>A0A225DQ59_9BACT</name>
<accession>A0A225DQ59</accession>
<sequence length="219" mass="23347">MSDSRWEAVDRYFIDALVGTDAALDEALKESDAAGLPSVSVTAPQGKFLHLLVRIHGARKILEIGTLGGYSSIWMARALPPGGKLISLEAEPKHAEVARANIQRAGLANVIEVRVGKALDTLPLLEGPFDLVFIDADKSNNPAYFQWALKLSRPGTVIVVDNVVRDGAVVDPTSTNESVLGVRRMVELMNSEPRVSATAIQTVGGKGYDGFVLAVVNGS</sequence>
<dbReference type="InterPro" id="IPR050362">
    <property type="entry name" value="Cation-dep_OMT"/>
</dbReference>
<dbReference type="InterPro" id="IPR029063">
    <property type="entry name" value="SAM-dependent_MTases_sf"/>
</dbReference>
<dbReference type="Pfam" id="PF01596">
    <property type="entry name" value="Methyltransf_3"/>
    <property type="match status" value="1"/>
</dbReference>
<dbReference type="GO" id="GO:0008171">
    <property type="term" value="F:O-methyltransferase activity"/>
    <property type="evidence" value="ECO:0007669"/>
    <property type="project" value="InterPro"/>
</dbReference>
<protein>
    <submittedName>
        <fullName evidence="4">O-methyltransferase</fullName>
    </submittedName>
</protein>
<dbReference type="GO" id="GO:0008757">
    <property type="term" value="F:S-adenosylmethionine-dependent methyltransferase activity"/>
    <property type="evidence" value="ECO:0007669"/>
    <property type="project" value="TreeGrafter"/>
</dbReference>
<organism evidence="4 5">
    <name type="scientific">Fimbriiglobus ruber</name>
    <dbReference type="NCBI Taxonomy" id="1908690"/>
    <lineage>
        <taxon>Bacteria</taxon>
        <taxon>Pseudomonadati</taxon>
        <taxon>Planctomycetota</taxon>
        <taxon>Planctomycetia</taxon>
        <taxon>Gemmatales</taxon>
        <taxon>Gemmataceae</taxon>
        <taxon>Fimbriiglobus</taxon>
    </lineage>
</organism>
<keyword evidence="2 4" id="KW-0808">Transferase</keyword>
<dbReference type="CDD" id="cd02440">
    <property type="entry name" value="AdoMet_MTases"/>
    <property type="match status" value="1"/>
</dbReference>
<comment type="caution">
    <text evidence="4">The sequence shown here is derived from an EMBL/GenBank/DDBJ whole genome shotgun (WGS) entry which is preliminary data.</text>
</comment>
<proteinExistence type="predicted"/>
<dbReference type="GO" id="GO:0032259">
    <property type="term" value="P:methylation"/>
    <property type="evidence" value="ECO:0007669"/>
    <property type="project" value="UniProtKB-KW"/>
</dbReference>
<keyword evidence="5" id="KW-1185">Reference proteome</keyword>
<dbReference type="Gene3D" id="3.40.50.150">
    <property type="entry name" value="Vaccinia Virus protein VP39"/>
    <property type="match status" value="1"/>
</dbReference>
<evidence type="ECO:0000256" key="1">
    <source>
        <dbReference type="ARBA" id="ARBA00022603"/>
    </source>
</evidence>
<dbReference type="AlphaFoldDB" id="A0A225DQ59"/>
<dbReference type="Proteomes" id="UP000214646">
    <property type="component" value="Unassembled WGS sequence"/>
</dbReference>
<dbReference type="PANTHER" id="PTHR10509:SF14">
    <property type="entry name" value="CAFFEOYL-COA O-METHYLTRANSFERASE 3-RELATED"/>
    <property type="match status" value="1"/>
</dbReference>
<keyword evidence="1 4" id="KW-0489">Methyltransferase</keyword>
<evidence type="ECO:0000256" key="2">
    <source>
        <dbReference type="ARBA" id="ARBA00022679"/>
    </source>
</evidence>
<dbReference type="OrthoDB" id="9799672at2"/>